<accession>A0A2Z4LLJ8</accession>
<keyword evidence="3" id="KW-0132">Cell division</keyword>
<evidence type="ECO:0000313" key="5">
    <source>
        <dbReference type="Proteomes" id="UP000249865"/>
    </source>
</evidence>
<sequence>MQQELKKPEIKEISINQENEVKEERPLAERHVFKLKNFDGPLDLLVHLIKEKNIDIFDVDLAELATQYLEIIKGLEAYEFDIASEYLVMAATLLQLKARIILQDPEVEEEIKEEKKRLLEQIAEYEKFKEISLVLKKQEEIRGNYFTKNPDDISEFAKEIDSTVLDGHANSSRLVIALRKMFERTYAELIRNVTISTIAVSPEEQKKRILKLFKNRNEVDFKEIFDVPTVGHFVITLLAILDLARQEIVVMEQLENEGLIKFYKGVEYEE</sequence>
<dbReference type="Pfam" id="PF02616">
    <property type="entry name" value="SMC_ScpA"/>
    <property type="match status" value="1"/>
</dbReference>
<evidence type="ECO:0000256" key="3">
    <source>
        <dbReference type="HAMAP-Rule" id="MF_01805"/>
    </source>
</evidence>
<dbReference type="InterPro" id="IPR003768">
    <property type="entry name" value="ScpA"/>
</dbReference>
<dbReference type="GO" id="GO:0007059">
    <property type="term" value="P:chromosome segregation"/>
    <property type="evidence" value="ECO:0007669"/>
    <property type="project" value="UniProtKB-UniRule"/>
</dbReference>
<reference evidence="5" key="1">
    <citation type="submission" date="2018-06" db="EMBL/GenBank/DDBJ databases">
        <title>Complete genome sequences of Mycoplasma anatis, M. anseris and M. cloacale type strains.</title>
        <authorList>
            <person name="Grozner D."/>
            <person name="Forro B."/>
            <person name="Sulyok K.M."/>
            <person name="Marton S."/>
            <person name="Kreizinger Z."/>
            <person name="Banyai K."/>
            <person name="Gyuranecz M."/>
        </authorList>
    </citation>
    <scope>NUCLEOTIDE SEQUENCE [LARGE SCALE GENOMIC DNA]</scope>
    <source>
        <strain evidence="5">NCTC 10199</strain>
    </source>
</reference>
<gene>
    <name evidence="3" type="primary">scpA</name>
    <name evidence="4" type="ORF">DK849_00900</name>
</gene>
<comment type="subunit">
    <text evidence="3">Component of a cohesin-like complex composed of ScpA, ScpB and the Smc homodimer, in which ScpA and ScpB bind to the head domain of Smc. The presence of the three proteins is required for the association of the complex with DNA.</text>
</comment>
<dbReference type="OrthoDB" id="9811016at2"/>
<comment type="similarity">
    <text evidence="3">Belongs to the ScpA family.</text>
</comment>
<keyword evidence="5" id="KW-1185">Reference proteome</keyword>
<evidence type="ECO:0000313" key="4">
    <source>
        <dbReference type="EMBL" id="AWX42641.1"/>
    </source>
</evidence>
<protein>
    <recommendedName>
        <fullName evidence="2 3">Segregation and condensation protein A</fullName>
    </recommendedName>
</protein>
<dbReference type="GO" id="GO:0006260">
    <property type="term" value="P:DNA replication"/>
    <property type="evidence" value="ECO:0007669"/>
    <property type="project" value="UniProtKB-UniRule"/>
</dbReference>
<organism evidence="4 5">
    <name type="scientific">Metamycoplasma cloacale</name>
    <dbReference type="NCBI Taxonomy" id="92401"/>
    <lineage>
        <taxon>Bacteria</taxon>
        <taxon>Bacillati</taxon>
        <taxon>Mycoplasmatota</taxon>
        <taxon>Mycoplasmoidales</taxon>
        <taxon>Metamycoplasmataceae</taxon>
        <taxon>Metamycoplasma</taxon>
    </lineage>
</organism>
<proteinExistence type="inferred from homology"/>
<dbReference type="KEGG" id="mclo:DK849_00900"/>
<dbReference type="AlphaFoldDB" id="A0A2Z4LLJ8"/>
<evidence type="ECO:0000256" key="1">
    <source>
        <dbReference type="ARBA" id="ARBA00022829"/>
    </source>
</evidence>
<dbReference type="Gene3D" id="6.10.250.2410">
    <property type="match status" value="1"/>
</dbReference>
<comment type="subcellular location">
    <subcellularLocation>
        <location evidence="3">Cytoplasm</location>
    </subcellularLocation>
    <text evidence="3">Associated with two foci at the outer edges of the nucleoid region in young cells, and at four foci within both cell halves in older cells.</text>
</comment>
<dbReference type="RefSeq" id="WP_036437369.1">
    <property type="nucleotide sequence ID" value="NZ_CP030103.1"/>
</dbReference>
<keyword evidence="1 3" id="KW-0159">Chromosome partition</keyword>
<dbReference type="PANTHER" id="PTHR33969">
    <property type="entry name" value="SEGREGATION AND CONDENSATION PROTEIN A"/>
    <property type="match status" value="1"/>
</dbReference>
<dbReference type="HAMAP" id="MF_01805">
    <property type="entry name" value="ScpA"/>
    <property type="match status" value="1"/>
</dbReference>
<dbReference type="EMBL" id="CP030103">
    <property type="protein sequence ID" value="AWX42641.1"/>
    <property type="molecule type" value="Genomic_DNA"/>
</dbReference>
<dbReference type="NCBIfam" id="NF000994">
    <property type="entry name" value="PRK00104.1-3"/>
    <property type="match status" value="1"/>
</dbReference>
<dbReference type="GO" id="GO:0005737">
    <property type="term" value="C:cytoplasm"/>
    <property type="evidence" value="ECO:0007669"/>
    <property type="project" value="UniProtKB-SubCell"/>
</dbReference>
<evidence type="ECO:0000256" key="2">
    <source>
        <dbReference type="ARBA" id="ARBA00044777"/>
    </source>
</evidence>
<dbReference type="Proteomes" id="UP000249865">
    <property type="component" value="Chromosome"/>
</dbReference>
<keyword evidence="3" id="KW-0963">Cytoplasm</keyword>
<dbReference type="PANTHER" id="PTHR33969:SF2">
    <property type="entry name" value="SEGREGATION AND CONDENSATION PROTEIN A"/>
    <property type="match status" value="1"/>
</dbReference>
<comment type="function">
    <text evidence="3">Participates in chromosomal partition during cell division. May act via the formation of a condensin-like complex containing Smc and ScpB that pull DNA away from mid-cell into both cell halves.</text>
</comment>
<dbReference type="GO" id="GO:0051301">
    <property type="term" value="P:cell division"/>
    <property type="evidence" value="ECO:0007669"/>
    <property type="project" value="UniProtKB-KW"/>
</dbReference>
<name>A0A2Z4LLJ8_9BACT</name>
<keyword evidence="3" id="KW-0131">Cell cycle</keyword>